<dbReference type="InterPro" id="IPR005835">
    <property type="entry name" value="NTP_transferase_dom"/>
</dbReference>
<dbReference type="EC" id="2.7.7.9" evidence="2 7"/>
<dbReference type="InterPro" id="IPR029044">
    <property type="entry name" value="Nucleotide-diphossugar_trans"/>
</dbReference>
<name>A0ABS7VQQ3_9HYPH</name>
<evidence type="ECO:0000256" key="5">
    <source>
        <dbReference type="ARBA" id="ARBA00022695"/>
    </source>
</evidence>
<evidence type="ECO:0000313" key="10">
    <source>
        <dbReference type="Proteomes" id="UP000704176"/>
    </source>
</evidence>
<dbReference type="GO" id="GO:0003983">
    <property type="term" value="F:UTP:glucose-1-phosphate uridylyltransferase activity"/>
    <property type="evidence" value="ECO:0007669"/>
    <property type="project" value="UniProtKB-EC"/>
</dbReference>
<dbReference type="CDD" id="cd02541">
    <property type="entry name" value="UGPase_prokaryotic"/>
    <property type="match status" value="1"/>
</dbReference>
<keyword evidence="4 7" id="KW-0808">Transferase</keyword>
<dbReference type="PANTHER" id="PTHR43197">
    <property type="entry name" value="UTP--GLUCOSE-1-PHOSPHATE URIDYLYLTRANSFERASE"/>
    <property type="match status" value="1"/>
</dbReference>
<evidence type="ECO:0000256" key="7">
    <source>
        <dbReference type="RuleBase" id="RU361259"/>
    </source>
</evidence>
<sequence>MKRIRKAVLPVAGLGTRFLPATKAVPKEMLCVVDRPVVQHVVDDARAAGIEHFIFVTGRNKAVIEDHFDIAYELNRTLESRNKTKELEALAKDQFDAGQTSFTRQQEPLGLGHAVWCARELVGDEPFAVLLPDMLSRGSVAQMIDAYEKHGGNVIAVEEVPHDQTHQYGIVSVGAEFGQTFEITGMVEKPPKGTAPSNYIISGRYILQPEIFDLLSTQERGAGNEIQLTDSMIRLMKDQKFFGMKYEGKTYDTGSKIGFLMANVAYALERGDLSAEFRQELEALLRQK</sequence>
<evidence type="ECO:0000313" key="9">
    <source>
        <dbReference type="EMBL" id="MBZ6077385.1"/>
    </source>
</evidence>
<keyword evidence="10" id="KW-1185">Reference proteome</keyword>
<dbReference type="NCBIfam" id="TIGR01099">
    <property type="entry name" value="galU"/>
    <property type="match status" value="1"/>
</dbReference>
<comment type="catalytic activity">
    <reaction evidence="6 7">
        <text>alpha-D-glucose 1-phosphate + UTP + H(+) = UDP-alpha-D-glucose + diphosphate</text>
        <dbReference type="Rhea" id="RHEA:19889"/>
        <dbReference type="ChEBI" id="CHEBI:15378"/>
        <dbReference type="ChEBI" id="CHEBI:33019"/>
        <dbReference type="ChEBI" id="CHEBI:46398"/>
        <dbReference type="ChEBI" id="CHEBI:58601"/>
        <dbReference type="ChEBI" id="CHEBI:58885"/>
        <dbReference type="EC" id="2.7.7.9"/>
    </reaction>
</comment>
<evidence type="ECO:0000256" key="2">
    <source>
        <dbReference type="ARBA" id="ARBA00012415"/>
    </source>
</evidence>
<dbReference type="InterPro" id="IPR005771">
    <property type="entry name" value="GalU_uridylyltTrfase_bac/arc"/>
</dbReference>
<accession>A0ABS7VQQ3</accession>
<dbReference type="Gene3D" id="3.90.550.10">
    <property type="entry name" value="Spore Coat Polysaccharide Biosynthesis Protein SpsA, Chain A"/>
    <property type="match status" value="1"/>
</dbReference>
<dbReference type="EMBL" id="JAIRBM010000009">
    <property type="protein sequence ID" value="MBZ6077385.1"/>
    <property type="molecule type" value="Genomic_DNA"/>
</dbReference>
<dbReference type="PANTHER" id="PTHR43197:SF1">
    <property type="entry name" value="UTP--GLUCOSE-1-PHOSPHATE URIDYLYLTRANSFERASE"/>
    <property type="match status" value="1"/>
</dbReference>
<dbReference type="Pfam" id="PF00483">
    <property type="entry name" value="NTP_transferase"/>
    <property type="match status" value="1"/>
</dbReference>
<dbReference type="RefSeq" id="WP_224313854.1">
    <property type="nucleotide sequence ID" value="NZ_JAIRBM010000009.1"/>
</dbReference>
<dbReference type="Proteomes" id="UP000704176">
    <property type="component" value="Unassembled WGS sequence"/>
</dbReference>
<comment type="caution">
    <text evidence="9">The sequence shown here is derived from an EMBL/GenBank/DDBJ whole genome shotgun (WGS) entry which is preliminary data.</text>
</comment>
<dbReference type="SUPFAM" id="SSF53448">
    <property type="entry name" value="Nucleotide-diphospho-sugar transferases"/>
    <property type="match status" value="1"/>
</dbReference>
<proteinExistence type="inferred from homology"/>
<evidence type="ECO:0000256" key="1">
    <source>
        <dbReference type="ARBA" id="ARBA00006890"/>
    </source>
</evidence>
<evidence type="ECO:0000259" key="8">
    <source>
        <dbReference type="Pfam" id="PF00483"/>
    </source>
</evidence>
<organism evidence="9 10">
    <name type="scientific">Microvirga puerhi</name>
    <dbReference type="NCBI Taxonomy" id="2876078"/>
    <lineage>
        <taxon>Bacteria</taxon>
        <taxon>Pseudomonadati</taxon>
        <taxon>Pseudomonadota</taxon>
        <taxon>Alphaproteobacteria</taxon>
        <taxon>Hyphomicrobiales</taxon>
        <taxon>Methylobacteriaceae</taxon>
        <taxon>Microvirga</taxon>
    </lineage>
</organism>
<reference evidence="9 10" key="1">
    <citation type="submission" date="2021-09" db="EMBL/GenBank/DDBJ databases">
        <title>The complete genome sequence of a new microorganism.</title>
        <authorList>
            <person name="Zi Z."/>
        </authorList>
    </citation>
    <scope>NUCLEOTIDE SEQUENCE [LARGE SCALE GENOMIC DNA]</scope>
    <source>
        <strain evidence="9 10">WGZ8</strain>
    </source>
</reference>
<evidence type="ECO:0000256" key="4">
    <source>
        <dbReference type="ARBA" id="ARBA00022679"/>
    </source>
</evidence>
<feature type="domain" description="Nucleotidyl transferase" evidence="8">
    <location>
        <begin position="7"/>
        <end position="266"/>
    </location>
</feature>
<protein>
    <recommendedName>
        <fullName evidence="3 7">UTP--glucose-1-phosphate uridylyltransferase</fullName>
        <ecNumber evidence="2 7">2.7.7.9</ecNumber>
    </recommendedName>
    <alternativeName>
        <fullName evidence="7">UDP-glucose pyrophosphorylase</fullName>
    </alternativeName>
</protein>
<gene>
    <name evidence="9" type="primary">galU</name>
    <name evidence="9" type="ORF">K9B37_13985</name>
</gene>
<evidence type="ECO:0000256" key="6">
    <source>
        <dbReference type="ARBA" id="ARBA00048128"/>
    </source>
</evidence>
<evidence type="ECO:0000256" key="3">
    <source>
        <dbReference type="ARBA" id="ARBA00019048"/>
    </source>
</evidence>
<comment type="similarity">
    <text evidence="1 7">Belongs to the UDPGP type 2 family.</text>
</comment>
<keyword evidence="5 7" id="KW-0548">Nucleotidyltransferase</keyword>